<keyword evidence="5 13" id="KW-0808">Transferase</keyword>
<name>A0A391PMA0_9FIRM</name>
<keyword evidence="4 13" id="KW-0004">4Fe-4S</keyword>
<dbReference type="GO" id="GO:0005506">
    <property type="term" value="F:iron ion binding"/>
    <property type="evidence" value="ECO:0007669"/>
    <property type="project" value="UniProtKB-UniRule"/>
</dbReference>
<dbReference type="SUPFAM" id="SSF102114">
    <property type="entry name" value="Radical SAM enzymes"/>
    <property type="match status" value="1"/>
</dbReference>
<comment type="cofactor">
    <cofactor evidence="14">
        <name>[2Fe-2S] cluster</name>
        <dbReference type="ChEBI" id="CHEBI:190135"/>
    </cofactor>
    <text evidence="14">Binds 1 [2Fe-2S] cluster. The cluster is coordinated with 3 cysteines and 1 arginine.</text>
</comment>
<dbReference type="PIRSF" id="PIRSF001619">
    <property type="entry name" value="Biotin_synth"/>
    <property type="match status" value="1"/>
</dbReference>
<evidence type="ECO:0000256" key="9">
    <source>
        <dbReference type="ARBA" id="ARBA00022756"/>
    </source>
</evidence>
<feature type="binding site" evidence="13 14">
    <location>
        <position position="106"/>
    </location>
    <ligand>
        <name>[2Fe-2S] cluster</name>
        <dbReference type="ChEBI" id="CHEBI:190135"/>
    </ligand>
</feature>
<evidence type="ECO:0000256" key="1">
    <source>
        <dbReference type="ARBA" id="ARBA00004942"/>
    </source>
</evidence>
<dbReference type="EMBL" id="BHGK01000001">
    <property type="protein sequence ID" value="GCA68242.1"/>
    <property type="molecule type" value="Genomic_DNA"/>
</dbReference>
<comment type="cofactor">
    <cofactor evidence="13">
        <name>[2Fe-2S] cluster</name>
        <dbReference type="ChEBI" id="CHEBI:190135"/>
    </cofactor>
    <text evidence="13">Binds 1 [2Fe-2S] cluster. The cluster is coordinated with 3 cysteines and 1 arginine.</text>
</comment>
<evidence type="ECO:0000313" key="16">
    <source>
        <dbReference type="EMBL" id="GCA68242.1"/>
    </source>
</evidence>
<keyword evidence="10 13" id="KW-0408">Iron</keyword>
<dbReference type="PANTHER" id="PTHR22976">
    <property type="entry name" value="BIOTIN SYNTHASE"/>
    <property type="match status" value="1"/>
</dbReference>
<keyword evidence="17" id="KW-1185">Reference proteome</keyword>
<dbReference type="InterPro" id="IPR024177">
    <property type="entry name" value="Biotin_synthase"/>
</dbReference>
<protein>
    <recommendedName>
        <fullName evidence="3 13">Biotin synthase</fullName>
        <ecNumber evidence="3 13">2.8.1.6</ecNumber>
    </recommendedName>
</protein>
<dbReference type="Gene3D" id="3.20.20.70">
    <property type="entry name" value="Aldolase class I"/>
    <property type="match status" value="1"/>
</dbReference>
<dbReference type="InterPro" id="IPR013785">
    <property type="entry name" value="Aldolase_TIM"/>
</dbReference>
<feature type="domain" description="Radical SAM core" evidence="15">
    <location>
        <begin position="44"/>
        <end position="274"/>
    </location>
</feature>
<dbReference type="InterPro" id="IPR058240">
    <property type="entry name" value="rSAM_sf"/>
</dbReference>
<feature type="binding site" evidence="13 14">
    <location>
        <position position="69"/>
    </location>
    <ligand>
        <name>[4Fe-4S] cluster</name>
        <dbReference type="ChEBI" id="CHEBI:49883"/>
        <note>4Fe-4S-S-AdoMet</note>
    </ligand>
</feature>
<evidence type="ECO:0000256" key="4">
    <source>
        <dbReference type="ARBA" id="ARBA00022485"/>
    </source>
</evidence>
<proteinExistence type="inferred from homology"/>
<comment type="catalytic activity">
    <reaction evidence="12 13">
        <text>(4R,5S)-dethiobiotin + (sulfur carrier)-SH + 2 reduced [2Fe-2S]-[ferredoxin] + 2 S-adenosyl-L-methionine = (sulfur carrier)-H + biotin + 2 5'-deoxyadenosine + 2 L-methionine + 2 oxidized [2Fe-2S]-[ferredoxin]</text>
        <dbReference type="Rhea" id="RHEA:22060"/>
        <dbReference type="Rhea" id="RHEA-COMP:10000"/>
        <dbReference type="Rhea" id="RHEA-COMP:10001"/>
        <dbReference type="Rhea" id="RHEA-COMP:14737"/>
        <dbReference type="Rhea" id="RHEA-COMP:14739"/>
        <dbReference type="ChEBI" id="CHEBI:17319"/>
        <dbReference type="ChEBI" id="CHEBI:29917"/>
        <dbReference type="ChEBI" id="CHEBI:33737"/>
        <dbReference type="ChEBI" id="CHEBI:33738"/>
        <dbReference type="ChEBI" id="CHEBI:57586"/>
        <dbReference type="ChEBI" id="CHEBI:57844"/>
        <dbReference type="ChEBI" id="CHEBI:59789"/>
        <dbReference type="ChEBI" id="CHEBI:64428"/>
        <dbReference type="ChEBI" id="CHEBI:149473"/>
        <dbReference type="EC" id="2.8.1.6"/>
    </reaction>
</comment>
<dbReference type="PANTHER" id="PTHR22976:SF2">
    <property type="entry name" value="BIOTIN SYNTHASE, MITOCHONDRIAL"/>
    <property type="match status" value="1"/>
</dbReference>
<evidence type="ECO:0000256" key="12">
    <source>
        <dbReference type="ARBA" id="ARBA00051157"/>
    </source>
</evidence>
<gene>
    <name evidence="16" type="primary">bioB_2</name>
    <name evidence="13" type="synonym">bioB</name>
    <name evidence="16" type="ORF">KGMB01110_26780</name>
</gene>
<reference evidence="17" key="1">
    <citation type="submission" date="2018-09" db="EMBL/GenBank/DDBJ databases">
        <title>Draft Genome Sequence of Mediterraneibacter sp. KCTC 15684.</title>
        <authorList>
            <person name="Kim J.S."/>
            <person name="Han K.I."/>
            <person name="Suh M.K."/>
            <person name="Lee K.C."/>
            <person name="Eom M.K."/>
            <person name="Lee J.H."/>
            <person name="Park S.H."/>
            <person name="Kang S.W."/>
            <person name="Park J.E."/>
            <person name="Oh B.S."/>
            <person name="Yu S.Y."/>
            <person name="Choi S.H."/>
            <person name="Lee D.H."/>
            <person name="Yoon H."/>
            <person name="Kim B."/>
            <person name="Yang S.J."/>
            <person name="Lee J.S."/>
        </authorList>
    </citation>
    <scope>NUCLEOTIDE SEQUENCE [LARGE SCALE GENOMIC DNA]</scope>
    <source>
        <strain evidence="17">KCTC 15684</strain>
    </source>
</reference>
<evidence type="ECO:0000256" key="13">
    <source>
        <dbReference type="HAMAP-Rule" id="MF_01694"/>
    </source>
</evidence>
<comment type="function">
    <text evidence="13">Catalyzes the conversion of dethiobiotin (DTB) to biotin by the insertion of a sulfur atom into dethiobiotin via a radical-based mechanism.</text>
</comment>
<dbReference type="SMART" id="SM00729">
    <property type="entry name" value="Elp3"/>
    <property type="match status" value="1"/>
</dbReference>
<feature type="binding site" evidence="13 14">
    <location>
        <position position="197"/>
    </location>
    <ligand>
        <name>[2Fe-2S] cluster</name>
        <dbReference type="ChEBI" id="CHEBI:190135"/>
    </ligand>
</feature>
<comment type="similarity">
    <text evidence="2 13">Belongs to the radical SAM superfamily. Biotin synthase family.</text>
</comment>
<dbReference type="UniPathway" id="UPA00078">
    <property type="reaction ID" value="UER00162"/>
</dbReference>
<keyword evidence="11 13" id="KW-0411">Iron-sulfur</keyword>
<dbReference type="Proteomes" id="UP000265643">
    <property type="component" value="Unassembled WGS sequence"/>
</dbReference>
<dbReference type="InterPro" id="IPR006638">
    <property type="entry name" value="Elp3/MiaA/NifB-like_rSAM"/>
</dbReference>
<dbReference type="GO" id="GO:0009102">
    <property type="term" value="P:biotin biosynthetic process"/>
    <property type="evidence" value="ECO:0007669"/>
    <property type="project" value="UniProtKB-UniRule"/>
</dbReference>
<dbReference type="HAMAP" id="MF_01694">
    <property type="entry name" value="BioB"/>
    <property type="match status" value="1"/>
</dbReference>
<feature type="binding site" evidence="13 14">
    <location>
        <position position="66"/>
    </location>
    <ligand>
        <name>[4Fe-4S] cluster</name>
        <dbReference type="ChEBI" id="CHEBI:49883"/>
        <note>4Fe-4S-S-AdoMet</note>
    </ligand>
</feature>
<feature type="binding site" evidence="13 14">
    <location>
        <position position="62"/>
    </location>
    <ligand>
        <name>[4Fe-4S] cluster</name>
        <dbReference type="ChEBI" id="CHEBI:49883"/>
        <note>4Fe-4S-S-AdoMet</note>
    </ligand>
</feature>
<dbReference type="GO" id="GO:0051537">
    <property type="term" value="F:2 iron, 2 sulfur cluster binding"/>
    <property type="evidence" value="ECO:0007669"/>
    <property type="project" value="UniProtKB-KW"/>
</dbReference>
<dbReference type="PROSITE" id="PS51918">
    <property type="entry name" value="RADICAL_SAM"/>
    <property type="match status" value="1"/>
</dbReference>
<dbReference type="SFLD" id="SFLDG01278">
    <property type="entry name" value="biotin_synthase_like"/>
    <property type="match status" value="1"/>
</dbReference>
<comment type="caution">
    <text evidence="16">The sequence shown here is derived from an EMBL/GenBank/DDBJ whole genome shotgun (WGS) entry which is preliminary data.</text>
</comment>
<keyword evidence="9 13" id="KW-0093">Biotin biosynthesis</keyword>
<evidence type="ECO:0000256" key="10">
    <source>
        <dbReference type="ARBA" id="ARBA00023004"/>
    </source>
</evidence>
<dbReference type="GO" id="GO:0004076">
    <property type="term" value="F:biotin synthase activity"/>
    <property type="evidence" value="ECO:0007669"/>
    <property type="project" value="UniProtKB-UniRule"/>
</dbReference>
<organism evidence="16 17">
    <name type="scientific">Mediterraneibacter butyricigenes</name>
    <dbReference type="NCBI Taxonomy" id="2316025"/>
    <lineage>
        <taxon>Bacteria</taxon>
        <taxon>Bacillati</taxon>
        <taxon>Bacillota</taxon>
        <taxon>Clostridia</taxon>
        <taxon>Lachnospirales</taxon>
        <taxon>Lachnospiraceae</taxon>
        <taxon>Mediterraneibacter</taxon>
    </lineage>
</organism>
<comment type="pathway">
    <text evidence="1 13">Cofactor biosynthesis; biotin biosynthesis; biotin from 7,8-diaminononanoate: step 2/2.</text>
</comment>
<dbReference type="SMART" id="SM00876">
    <property type="entry name" value="BATS"/>
    <property type="match status" value="1"/>
</dbReference>
<keyword evidence="7 13" id="KW-0001">2Fe-2S</keyword>
<feature type="binding site" evidence="13 14">
    <location>
        <position position="269"/>
    </location>
    <ligand>
        <name>[2Fe-2S] cluster</name>
        <dbReference type="ChEBI" id="CHEBI:190135"/>
    </ligand>
</feature>
<evidence type="ECO:0000256" key="3">
    <source>
        <dbReference type="ARBA" id="ARBA00012236"/>
    </source>
</evidence>
<dbReference type="CDD" id="cd01335">
    <property type="entry name" value="Radical_SAM"/>
    <property type="match status" value="1"/>
</dbReference>
<keyword evidence="8 13" id="KW-0479">Metal-binding</keyword>
<dbReference type="AlphaFoldDB" id="A0A391PMA0"/>
<accession>A0A391PMA0</accession>
<dbReference type="InterPro" id="IPR010722">
    <property type="entry name" value="BATS_dom"/>
</dbReference>
<dbReference type="InterPro" id="IPR007197">
    <property type="entry name" value="rSAM"/>
</dbReference>
<evidence type="ECO:0000256" key="11">
    <source>
        <dbReference type="ARBA" id="ARBA00023014"/>
    </source>
</evidence>
<dbReference type="Pfam" id="PF04055">
    <property type="entry name" value="Radical_SAM"/>
    <property type="match status" value="1"/>
</dbReference>
<evidence type="ECO:0000256" key="8">
    <source>
        <dbReference type="ARBA" id="ARBA00022723"/>
    </source>
</evidence>
<feature type="binding site" evidence="13 14">
    <location>
        <position position="137"/>
    </location>
    <ligand>
        <name>[2Fe-2S] cluster</name>
        <dbReference type="ChEBI" id="CHEBI:190135"/>
    </ligand>
</feature>
<dbReference type="Pfam" id="PF06968">
    <property type="entry name" value="BATS"/>
    <property type="match status" value="1"/>
</dbReference>
<dbReference type="NCBIfam" id="TIGR00433">
    <property type="entry name" value="bioB"/>
    <property type="match status" value="1"/>
</dbReference>
<dbReference type="SFLD" id="SFLDG01060">
    <property type="entry name" value="BATS_domain_containing"/>
    <property type="match status" value="1"/>
</dbReference>
<evidence type="ECO:0000256" key="6">
    <source>
        <dbReference type="ARBA" id="ARBA00022691"/>
    </source>
</evidence>
<sequence>MNTVTNPSTSDPLLSREEAIAILNTPDENLQKLVARAELLRRKYKGNHVSIHILTNARSGNCSQDCAYCAQSCRSNADIEKYRWVADEKLYEDNTFVKDHHLSRHCIGLSGMNFSDGEIEELAEKIRKMKKDGTHLCCSIGFLTKHQALLLKEAGLDRINHNLNSSRSYYSKICSTHTFEQRVANIKMLQELGYEICSGGIIGMGESKEDVVDMLLELREIKPEALPINFLLPIPGTPLEHTDMSGLTTAYCMKILCLARLLVPTADIRCAAGREVYFKGEEKMLLSVVDSIFASGYLTAGGQGIQDTIQTIVDAGFTYEIESA</sequence>
<dbReference type="RefSeq" id="WP_119298898.1">
    <property type="nucleotide sequence ID" value="NZ_BHGK01000001.1"/>
</dbReference>
<evidence type="ECO:0000313" key="17">
    <source>
        <dbReference type="Proteomes" id="UP000265643"/>
    </source>
</evidence>
<evidence type="ECO:0000256" key="2">
    <source>
        <dbReference type="ARBA" id="ARBA00010765"/>
    </source>
</evidence>
<dbReference type="EC" id="2.8.1.6" evidence="3 13"/>
<dbReference type="SFLD" id="SFLDS00029">
    <property type="entry name" value="Radical_SAM"/>
    <property type="match status" value="1"/>
</dbReference>
<evidence type="ECO:0000256" key="7">
    <source>
        <dbReference type="ARBA" id="ARBA00022714"/>
    </source>
</evidence>
<comment type="subunit">
    <text evidence="13">Homodimer.</text>
</comment>
<evidence type="ECO:0000259" key="15">
    <source>
        <dbReference type="PROSITE" id="PS51918"/>
    </source>
</evidence>
<evidence type="ECO:0000256" key="5">
    <source>
        <dbReference type="ARBA" id="ARBA00022679"/>
    </source>
</evidence>
<dbReference type="GO" id="GO:0051539">
    <property type="term" value="F:4 iron, 4 sulfur cluster binding"/>
    <property type="evidence" value="ECO:0007669"/>
    <property type="project" value="UniProtKB-KW"/>
</dbReference>
<keyword evidence="6 13" id="KW-0949">S-adenosyl-L-methionine</keyword>
<dbReference type="InterPro" id="IPR002684">
    <property type="entry name" value="Biotin_synth/BioAB"/>
</dbReference>
<comment type="cofactor">
    <cofactor evidence="13 14">
        <name>[4Fe-4S] cluster</name>
        <dbReference type="ChEBI" id="CHEBI:49883"/>
    </cofactor>
    <text evidence="13 14">Binds 1 [4Fe-4S] cluster. The cluster is coordinated with 3 cysteines and an exchangeable S-adenosyl-L-methionine.</text>
</comment>
<evidence type="ECO:0000256" key="14">
    <source>
        <dbReference type="PIRSR" id="PIRSR001619-1"/>
    </source>
</evidence>